<evidence type="ECO:0000256" key="2">
    <source>
        <dbReference type="ARBA" id="ARBA00023008"/>
    </source>
</evidence>
<evidence type="ECO:0000256" key="3">
    <source>
        <dbReference type="SAM" id="SignalP"/>
    </source>
</evidence>
<accession>A0ABM1ABF7</accession>
<dbReference type="InterPro" id="IPR002227">
    <property type="entry name" value="Tyrosinase_Cu-bd"/>
</dbReference>
<dbReference type="InterPro" id="IPR008922">
    <property type="entry name" value="Di-copper_centre_dom_sf"/>
</dbReference>
<keyword evidence="1" id="KW-0479">Metal-binding</keyword>
<keyword evidence="2" id="KW-0186">Copper</keyword>
<reference evidence="6" key="1">
    <citation type="submission" date="2025-08" db="UniProtKB">
        <authorList>
            <consortium name="RefSeq"/>
        </authorList>
    </citation>
    <scope>IDENTIFICATION</scope>
</reference>
<feature type="chain" id="PRO_5045156519" evidence="3">
    <location>
        <begin position="21"/>
        <end position="350"/>
    </location>
</feature>
<dbReference type="GeneID" id="101848389"/>
<dbReference type="PANTHER" id="PTHR11474">
    <property type="entry name" value="TYROSINASE FAMILY MEMBER"/>
    <property type="match status" value="1"/>
</dbReference>
<dbReference type="PROSITE" id="PS00498">
    <property type="entry name" value="TYROSINASE_2"/>
    <property type="match status" value="1"/>
</dbReference>
<organism evidence="5 6">
    <name type="scientific">Aplysia californica</name>
    <name type="common">California sea hare</name>
    <dbReference type="NCBI Taxonomy" id="6500"/>
    <lineage>
        <taxon>Eukaryota</taxon>
        <taxon>Metazoa</taxon>
        <taxon>Spiralia</taxon>
        <taxon>Lophotrochozoa</taxon>
        <taxon>Mollusca</taxon>
        <taxon>Gastropoda</taxon>
        <taxon>Heterobranchia</taxon>
        <taxon>Euthyneura</taxon>
        <taxon>Tectipleura</taxon>
        <taxon>Aplysiida</taxon>
        <taxon>Aplysioidea</taxon>
        <taxon>Aplysiidae</taxon>
        <taxon>Aplysia</taxon>
    </lineage>
</organism>
<gene>
    <name evidence="6" type="primary">LOC101848389</name>
</gene>
<evidence type="ECO:0000313" key="6">
    <source>
        <dbReference type="RefSeq" id="XP_012944489.1"/>
    </source>
</evidence>
<keyword evidence="3" id="KW-0732">Signal</keyword>
<dbReference type="Pfam" id="PF00264">
    <property type="entry name" value="Tyrosinase"/>
    <property type="match status" value="2"/>
</dbReference>
<dbReference type="InterPro" id="IPR050316">
    <property type="entry name" value="Tyrosinase/Hemocyanin"/>
</dbReference>
<keyword evidence="5" id="KW-1185">Reference proteome</keyword>
<dbReference type="Proteomes" id="UP000694888">
    <property type="component" value="Unplaced"/>
</dbReference>
<name>A0ABM1ABF7_APLCA</name>
<dbReference type="RefSeq" id="XP_012944489.1">
    <property type="nucleotide sequence ID" value="XM_013089035.2"/>
</dbReference>
<evidence type="ECO:0000259" key="4">
    <source>
        <dbReference type="PROSITE" id="PS00498"/>
    </source>
</evidence>
<protein>
    <submittedName>
        <fullName evidence="6">Tyrosinase-like protein 2</fullName>
    </submittedName>
</protein>
<dbReference type="PANTHER" id="PTHR11474:SF126">
    <property type="entry name" value="TYROSINASE-LIKE PROTEIN TYR-1-RELATED"/>
    <property type="match status" value="1"/>
</dbReference>
<proteinExistence type="predicted"/>
<dbReference type="Gene3D" id="1.10.1280.10">
    <property type="entry name" value="Di-copper center containing domain from catechol oxidase"/>
    <property type="match status" value="2"/>
</dbReference>
<sequence>MQWSLCVATVLVTLLQICDPQFPQIMEQPRVLDSLRLANILMERPIEGPSIRKECRMLNSTEYQKIVNAINAAKLDTRVRPNVHDAYSFLHAHPEVNKGAHAGPAFLPYHRVLIFLYEKLLRIYDRDVSLCYWDTTVEPENMEWSAIWTPELYGNVQGTVTTGFARGWVTPIAVLNRAGEFVETAAYDPIFWFHHSYVDCLYERFRQRQKERGVEPMRDWPVEHGDSAHAPFAPMRIGSLRNIDGAQDFFSREIVRCEPLPVCTSDRECGDYMRCDRARQKCISDTLRPPAQVGGMWDSVENLVGSLWRSRLSALNDPLAESSFGFGNVFQQPELFQFSGLRNPRTRRMM</sequence>
<evidence type="ECO:0000256" key="1">
    <source>
        <dbReference type="ARBA" id="ARBA00022723"/>
    </source>
</evidence>
<dbReference type="SUPFAM" id="SSF48056">
    <property type="entry name" value="Di-copper centre-containing domain"/>
    <property type="match status" value="1"/>
</dbReference>
<evidence type="ECO:0000313" key="5">
    <source>
        <dbReference type="Proteomes" id="UP000694888"/>
    </source>
</evidence>
<feature type="signal peptide" evidence="3">
    <location>
        <begin position="1"/>
        <end position="20"/>
    </location>
</feature>
<feature type="domain" description="Tyrosinase copper-binding" evidence="4">
    <location>
        <begin position="188"/>
        <end position="199"/>
    </location>
</feature>